<dbReference type="CDD" id="cd00109">
    <property type="entry name" value="Kunitz-type"/>
    <property type="match status" value="1"/>
</dbReference>
<sequence length="301" mass="33479">MDDLQVPPGEAQHQELLHHPELVQHQILDHQAHRGLHKTVNLSISAPPRQTYIPAPAPNIVYVPSPTPYRNRGGGSSIFPLVGGLAGGAMAGRAINRINYKNRNERLTQNEVNEMRVQRDMICNQMRDPGYTCSSSPPFPLWYYDGNLRTCQSIQFNGCGGNSNLFTSNDQCMQVCQGAAVNPYGGQIGSANMAGSYGNMSCNLYMPEGLNATMCNNIDMACADGYTCLNVTCCAVPEILCKLPYDQGLRMNDTVQYQDRYYFSPENNDCLKFQYTGRKGNGNNFKTQDECFDMCRYMGSK</sequence>
<gene>
    <name evidence="2" type="ORF">WR25_03068</name>
</gene>
<dbReference type="Pfam" id="PF00014">
    <property type="entry name" value="Kunitz_BPTI"/>
    <property type="match status" value="2"/>
</dbReference>
<dbReference type="EMBL" id="LIAE01009093">
    <property type="protein sequence ID" value="PAV71277.1"/>
    <property type="molecule type" value="Genomic_DNA"/>
</dbReference>
<dbReference type="Gene3D" id="4.10.410.10">
    <property type="entry name" value="Pancreatic trypsin inhibitor Kunitz domain"/>
    <property type="match status" value="2"/>
</dbReference>
<dbReference type="GO" id="GO:0004867">
    <property type="term" value="F:serine-type endopeptidase inhibitor activity"/>
    <property type="evidence" value="ECO:0007669"/>
    <property type="project" value="InterPro"/>
</dbReference>
<name>A0A2A2KB88_9BILA</name>
<accession>A0A2A2KB88</accession>
<evidence type="ECO:0000259" key="1">
    <source>
        <dbReference type="PROSITE" id="PS50279"/>
    </source>
</evidence>
<dbReference type="InterPro" id="IPR002223">
    <property type="entry name" value="Kunitz_BPTI"/>
</dbReference>
<protein>
    <recommendedName>
        <fullName evidence="1">BPTI/Kunitz inhibitor domain-containing protein</fullName>
    </recommendedName>
</protein>
<dbReference type="PROSITE" id="PS50279">
    <property type="entry name" value="BPTI_KUNITZ_2"/>
    <property type="match status" value="2"/>
</dbReference>
<feature type="domain" description="BPTI/Kunitz inhibitor" evidence="1">
    <location>
        <begin position="123"/>
        <end position="176"/>
    </location>
</feature>
<reference evidence="2 3" key="1">
    <citation type="journal article" date="2017" name="Curr. Biol.">
        <title>Genome architecture and evolution of a unichromosomal asexual nematode.</title>
        <authorList>
            <person name="Fradin H."/>
            <person name="Zegar C."/>
            <person name="Gutwein M."/>
            <person name="Lucas J."/>
            <person name="Kovtun M."/>
            <person name="Corcoran D."/>
            <person name="Baugh L.R."/>
            <person name="Kiontke K."/>
            <person name="Gunsalus K."/>
            <person name="Fitch D.H."/>
            <person name="Piano F."/>
        </authorList>
    </citation>
    <scope>NUCLEOTIDE SEQUENCE [LARGE SCALE GENOMIC DNA]</scope>
    <source>
        <strain evidence="2">PF1309</strain>
    </source>
</reference>
<evidence type="ECO:0000313" key="2">
    <source>
        <dbReference type="EMBL" id="PAV71276.1"/>
    </source>
</evidence>
<dbReference type="Proteomes" id="UP000218231">
    <property type="component" value="Unassembled WGS sequence"/>
</dbReference>
<comment type="caution">
    <text evidence="2">The sequence shown here is derived from an EMBL/GenBank/DDBJ whole genome shotgun (WGS) entry which is preliminary data.</text>
</comment>
<dbReference type="EMBL" id="LIAE01009093">
    <property type="protein sequence ID" value="PAV71276.1"/>
    <property type="molecule type" value="Genomic_DNA"/>
</dbReference>
<dbReference type="InterPro" id="IPR036880">
    <property type="entry name" value="Kunitz_BPTI_sf"/>
</dbReference>
<proteinExistence type="predicted"/>
<feature type="domain" description="BPTI/Kunitz inhibitor" evidence="1">
    <location>
        <begin position="241"/>
        <end position="295"/>
    </location>
</feature>
<organism evidence="2 3">
    <name type="scientific">Diploscapter pachys</name>
    <dbReference type="NCBI Taxonomy" id="2018661"/>
    <lineage>
        <taxon>Eukaryota</taxon>
        <taxon>Metazoa</taxon>
        <taxon>Ecdysozoa</taxon>
        <taxon>Nematoda</taxon>
        <taxon>Chromadorea</taxon>
        <taxon>Rhabditida</taxon>
        <taxon>Rhabditina</taxon>
        <taxon>Rhabditomorpha</taxon>
        <taxon>Rhabditoidea</taxon>
        <taxon>Rhabditidae</taxon>
        <taxon>Diploscapter</taxon>
    </lineage>
</organism>
<dbReference type="AlphaFoldDB" id="A0A2A2KB88"/>
<dbReference type="PANTHER" id="PTHR46339">
    <property type="entry name" value="PROTEIN CBG15282-RELATED"/>
    <property type="match status" value="1"/>
</dbReference>
<dbReference type="SMART" id="SM00131">
    <property type="entry name" value="KU"/>
    <property type="match status" value="2"/>
</dbReference>
<dbReference type="STRING" id="2018661.A0A2A2KB88"/>
<dbReference type="OrthoDB" id="4473401at2759"/>
<evidence type="ECO:0000313" key="3">
    <source>
        <dbReference type="Proteomes" id="UP000218231"/>
    </source>
</evidence>
<dbReference type="CDD" id="cd22593">
    <property type="entry name" value="Kunitz_conkunitzin"/>
    <property type="match status" value="1"/>
</dbReference>
<dbReference type="InterPro" id="IPR053014">
    <property type="entry name" value="Cuticle_assoc_divergent"/>
</dbReference>
<dbReference type="SUPFAM" id="SSF57362">
    <property type="entry name" value="BPTI-like"/>
    <property type="match status" value="2"/>
</dbReference>
<keyword evidence="3" id="KW-1185">Reference proteome</keyword>